<accession>A0A1J0AFN6</accession>
<evidence type="ECO:0000313" key="2">
    <source>
        <dbReference type="Proteomes" id="UP000180235"/>
    </source>
</evidence>
<evidence type="ECO:0000313" key="1">
    <source>
        <dbReference type="EMBL" id="APB34728.1"/>
    </source>
</evidence>
<sequence>MPSELVRCPNCGQYAQRSLQAESGWLETECSHCDYLLILHASSGQVIEAYAPGLYP</sequence>
<name>A0A1J0AFN6_9CYAN</name>
<dbReference type="KEGG" id="glt:GlitD10_2394"/>
<organism evidence="1 2">
    <name type="scientific">Gloeomargarita lithophora Alchichica-D10</name>
    <dbReference type="NCBI Taxonomy" id="1188229"/>
    <lineage>
        <taxon>Bacteria</taxon>
        <taxon>Bacillati</taxon>
        <taxon>Cyanobacteriota</taxon>
        <taxon>Cyanophyceae</taxon>
        <taxon>Gloeomargaritales</taxon>
        <taxon>Gloeomargaritaceae</taxon>
        <taxon>Gloeomargarita</taxon>
    </lineage>
</organism>
<dbReference type="OrthoDB" id="466817at2"/>
<proteinExistence type="predicted"/>
<reference evidence="1 2" key="1">
    <citation type="submission" date="2016-10" db="EMBL/GenBank/DDBJ databases">
        <title>Description of Gloeomargarita lithophora gen. nov., sp. nov., a thylakoid-bearing basal-branching cyanobacterium with intracellular carbonates, and proposal for Gloeomargaritales ord. nov.</title>
        <authorList>
            <person name="Moreira D."/>
            <person name="Tavera R."/>
            <person name="Benzerara K."/>
            <person name="Skouri-Panet F."/>
            <person name="Couradeau E."/>
            <person name="Gerard E."/>
            <person name="Loussert C."/>
            <person name="Novelo E."/>
            <person name="Zivanovic Y."/>
            <person name="Lopez-Garcia P."/>
        </authorList>
    </citation>
    <scope>NUCLEOTIDE SEQUENCE [LARGE SCALE GENOMIC DNA]</scope>
    <source>
        <strain evidence="1 2">D10</strain>
    </source>
</reference>
<protein>
    <recommendedName>
        <fullName evidence="3">Replication restart DNA helicase PriA</fullName>
    </recommendedName>
</protein>
<dbReference type="AlphaFoldDB" id="A0A1J0AFN6"/>
<evidence type="ECO:0008006" key="3">
    <source>
        <dbReference type="Google" id="ProtNLM"/>
    </source>
</evidence>
<dbReference type="Proteomes" id="UP000180235">
    <property type="component" value="Chromosome"/>
</dbReference>
<keyword evidence="2" id="KW-1185">Reference proteome</keyword>
<gene>
    <name evidence="1" type="ORF">GlitD10_2394</name>
</gene>
<dbReference type="RefSeq" id="WP_099092498.1">
    <property type="nucleotide sequence ID" value="NZ_CP017675.1"/>
</dbReference>
<dbReference type="EMBL" id="CP017675">
    <property type="protein sequence ID" value="APB34728.1"/>
    <property type="molecule type" value="Genomic_DNA"/>
</dbReference>